<organism evidence="3 4">
    <name type="scientific">Pythium insidiosum</name>
    <name type="common">Pythiosis disease agent</name>
    <dbReference type="NCBI Taxonomy" id="114742"/>
    <lineage>
        <taxon>Eukaryota</taxon>
        <taxon>Sar</taxon>
        <taxon>Stramenopiles</taxon>
        <taxon>Oomycota</taxon>
        <taxon>Peronosporomycetes</taxon>
        <taxon>Pythiales</taxon>
        <taxon>Pythiaceae</taxon>
        <taxon>Pythium</taxon>
    </lineage>
</organism>
<feature type="compositionally biased region" description="Basic and acidic residues" evidence="2">
    <location>
        <begin position="133"/>
        <end position="149"/>
    </location>
</feature>
<feature type="compositionally biased region" description="Acidic residues" evidence="2">
    <location>
        <begin position="116"/>
        <end position="126"/>
    </location>
</feature>
<evidence type="ECO:0000313" key="3">
    <source>
        <dbReference type="EMBL" id="KAJ0397226.1"/>
    </source>
</evidence>
<dbReference type="EMBL" id="JAKCXM010000261">
    <property type="protein sequence ID" value="KAJ0397226.1"/>
    <property type="molecule type" value="Genomic_DNA"/>
</dbReference>
<gene>
    <name evidence="3" type="ORF">P43SY_005244</name>
</gene>
<dbReference type="Gene3D" id="1.25.40.10">
    <property type="entry name" value="Tetratricopeptide repeat domain"/>
    <property type="match status" value="2"/>
</dbReference>
<sequence>MVFRTSTIRAAARQLTSATRIARAATSQIHGVRAQSSAVMPRGLSWSAYNARFGPTAARHFSTAMDAEAGRRALAKAHDAIERDDIDEAMKQLGVAAHLDVADAQYLLGSLLHQDEGDDTEEDDETSLVADAETNRQRAADADEPQDLRTIRKRARAAYKQYLLGQRSDSDAPATRLARSIVQRATPAELDRAFGVTLTQLLDPATEIRPLSAVAMDEASSVGDVTQAIEWLRRAAAHGHRDAHVYLGNLCLEQEPPLAKHALEWYFRVTPPRLQKDPHPDALFNIGMLLHDGVENAEPPLEANRAASVPFFVQAAEAGDASAQFFMGQLLFHGDEELGIVANAKSGMMLLEKAAEQNHSGALFFLAQLYRSGDAQHKIKPNHHLFLHYLDHAMQAGDEDALFCMADMYFHGSDGFDKDLEQARMFYEASAEAGSADAFCCLGALYYNGEGVARDYEKAFMYYQEAADRHSMEAWKNLADMYYSGRGVPKNRATAQSILKMLKKMEEEEEEH</sequence>
<dbReference type="PANTHER" id="PTHR11102:SF147">
    <property type="entry name" value="SEL1L ADAPTOR SUBUNIT OF ERAD E3 UBIQUITIN LIGASE"/>
    <property type="match status" value="1"/>
</dbReference>
<protein>
    <submittedName>
        <fullName evidence="3">Uncharacterized protein</fullName>
    </submittedName>
</protein>
<feature type="region of interest" description="Disordered" evidence="2">
    <location>
        <begin position="115"/>
        <end position="149"/>
    </location>
</feature>
<dbReference type="InterPro" id="IPR011990">
    <property type="entry name" value="TPR-like_helical_dom_sf"/>
</dbReference>
<dbReference type="InterPro" id="IPR006597">
    <property type="entry name" value="Sel1-like"/>
</dbReference>
<evidence type="ECO:0000256" key="1">
    <source>
        <dbReference type="ARBA" id="ARBA00038101"/>
    </source>
</evidence>
<dbReference type="SMART" id="SM00671">
    <property type="entry name" value="SEL1"/>
    <property type="match status" value="7"/>
</dbReference>
<comment type="similarity">
    <text evidence="1">Belongs to the sel-1 family.</text>
</comment>
<comment type="caution">
    <text evidence="3">The sequence shown here is derived from an EMBL/GenBank/DDBJ whole genome shotgun (WGS) entry which is preliminary data.</text>
</comment>
<name>A0AAD5LDK2_PYTIN</name>
<reference evidence="3" key="1">
    <citation type="submission" date="2021-12" db="EMBL/GenBank/DDBJ databases">
        <title>Prjna785345.</title>
        <authorList>
            <person name="Rujirawat T."/>
            <person name="Krajaejun T."/>
        </authorList>
    </citation>
    <scope>NUCLEOTIDE SEQUENCE</scope>
    <source>
        <strain evidence="3">Pi057C3</strain>
    </source>
</reference>
<dbReference type="Proteomes" id="UP001209570">
    <property type="component" value="Unassembled WGS sequence"/>
</dbReference>
<evidence type="ECO:0000256" key="2">
    <source>
        <dbReference type="SAM" id="MobiDB-lite"/>
    </source>
</evidence>
<proteinExistence type="inferred from homology"/>
<dbReference type="PANTHER" id="PTHR11102">
    <property type="entry name" value="SEL-1-LIKE PROTEIN"/>
    <property type="match status" value="1"/>
</dbReference>
<accession>A0AAD5LDK2</accession>
<dbReference type="AlphaFoldDB" id="A0AAD5LDK2"/>
<evidence type="ECO:0000313" key="4">
    <source>
        <dbReference type="Proteomes" id="UP001209570"/>
    </source>
</evidence>
<dbReference type="Pfam" id="PF08238">
    <property type="entry name" value="Sel1"/>
    <property type="match status" value="7"/>
</dbReference>
<dbReference type="SUPFAM" id="SSF81901">
    <property type="entry name" value="HCP-like"/>
    <property type="match status" value="2"/>
</dbReference>
<keyword evidence="4" id="KW-1185">Reference proteome</keyword>
<dbReference type="InterPro" id="IPR050767">
    <property type="entry name" value="Sel1_AlgK"/>
</dbReference>